<protein>
    <recommendedName>
        <fullName evidence="6">Ribonuclease D</fullName>
        <shortName evidence="6">RNase D</shortName>
        <ecNumber evidence="6">3.1.13.5</ecNumber>
    </recommendedName>
</protein>
<comment type="subcellular location">
    <subcellularLocation>
        <location evidence="6">Cytoplasm</location>
    </subcellularLocation>
</comment>
<dbReference type="InterPro" id="IPR002121">
    <property type="entry name" value="HRDC_dom"/>
</dbReference>
<dbReference type="AlphaFoldDB" id="A0A1H9NWE7"/>
<dbReference type="EMBL" id="FOGP01000002">
    <property type="protein sequence ID" value="SER40270.1"/>
    <property type="molecule type" value="Genomic_DNA"/>
</dbReference>
<keyword evidence="4 6" id="KW-0378">Hydrolase</keyword>
<evidence type="ECO:0000313" key="8">
    <source>
        <dbReference type="EMBL" id="SEH58946.1"/>
    </source>
</evidence>
<keyword evidence="3 6" id="KW-0540">Nuclease</keyword>
<keyword evidence="1 6" id="KW-0963">Cytoplasm</keyword>
<dbReference type="SUPFAM" id="SSF53098">
    <property type="entry name" value="Ribonuclease H-like"/>
    <property type="match status" value="1"/>
</dbReference>
<keyword evidence="2 6" id="KW-0819">tRNA processing</keyword>
<accession>A0A1H9NWE7</accession>
<dbReference type="InterPro" id="IPR051086">
    <property type="entry name" value="RNase_D-like"/>
</dbReference>
<organism evidence="9 10">
    <name type="scientific">Parafannyhessea umbonata</name>
    <dbReference type="NCBI Taxonomy" id="604330"/>
    <lineage>
        <taxon>Bacteria</taxon>
        <taxon>Bacillati</taxon>
        <taxon>Actinomycetota</taxon>
        <taxon>Coriobacteriia</taxon>
        <taxon>Coriobacteriales</taxon>
        <taxon>Atopobiaceae</taxon>
        <taxon>Parafannyhessea</taxon>
    </lineage>
</organism>
<dbReference type="SUPFAM" id="SSF47819">
    <property type="entry name" value="HRDC-like"/>
    <property type="match status" value="2"/>
</dbReference>
<comment type="similarity">
    <text evidence="6">Belongs to the RNase D family.</text>
</comment>
<dbReference type="EMBL" id="FNWT01000006">
    <property type="protein sequence ID" value="SEH58946.1"/>
    <property type="molecule type" value="Genomic_DNA"/>
</dbReference>
<comment type="function">
    <text evidence="6">Exonuclease involved in the 3' processing of various precursor tRNAs. Initiates hydrolysis at the 3'-terminus of an RNA molecule and releases 5'-mononucleotides.</text>
</comment>
<evidence type="ECO:0000256" key="5">
    <source>
        <dbReference type="ARBA" id="ARBA00022839"/>
    </source>
</evidence>
<dbReference type="Pfam" id="PF00570">
    <property type="entry name" value="HRDC"/>
    <property type="match status" value="1"/>
</dbReference>
<dbReference type="PANTHER" id="PTHR47649:SF1">
    <property type="entry name" value="RIBONUCLEASE D"/>
    <property type="match status" value="1"/>
</dbReference>
<evidence type="ECO:0000256" key="3">
    <source>
        <dbReference type="ARBA" id="ARBA00022722"/>
    </source>
</evidence>
<evidence type="ECO:0000256" key="4">
    <source>
        <dbReference type="ARBA" id="ARBA00022801"/>
    </source>
</evidence>
<evidence type="ECO:0000256" key="2">
    <source>
        <dbReference type="ARBA" id="ARBA00022694"/>
    </source>
</evidence>
<reference evidence="9" key="1">
    <citation type="submission" date="2016-10" db="EMBL/GenBank/DDBJ databases">
        <authorList>
            <person name="de Groot N.N."/>
        </authorList>
    </citation>
    <scope>NUCLEOTIDE SEQUENCE [LARGE SCALE GENOMIC DNA]</scope>
    <source>
        <strain evidence="9">KHGC19</strain>
    </source>
</reference>
<dbReference type="HAMAP" id="MF_01899">
    <property type="entry name" value="RNase_D"/>
    <property type="match status" value="1"/>
</dbReference>
<evidence type="ECO:0000256" key="1">
    <source>
        <dbReference type="ARBA" id="ARBA00022490"/>
    </source>
</evidence>
<dbReference type="GO" id="GO:0000166">
    <property type="term" value="F:nucleotide binding"/>
    <property type="evidence" value="ECO:0007669"/>
    <property type="project" value="InterPro"/>
</dbReference>
<evidence type="ECO:0000313" key="9">
    <source>
        <dbReference type="EMBL" id="SER40270.1"/>
    </source>
</evidence>
<dbReference type="InterPro" id="IPR012337">
    <property type="entry name" value="RNaseH-like_sf"/>
</dbReference>
<dbReference type="InterPro" id="IPR036397">
    <property type="entry name" value="RNaseH_sf"/>
</dbReference>
<dbReference type="Gene3D" id="3.30.420.10">
    <property type="entry name" value="Ribonuclease H-like superfamily/Ribonuclease H"/>
    <property type="match status" value="1"/>
</dbReference>
<gene>
    <name evidence="6" type="primary">rnd</name>
    <name evidence="9" type="ORF">SAMN05216446_0637</name>
    <name evidence="8" type="ORF">SAMN05216447_10692</name>
</gene>
<dbReference type="InterPro" id="IPR002562">
    <property type="entry name" value="3'-5'_exonuclease_dom"/>
</dbReference>
<dbReference type="InterPro" id="IPR006292">
    <property type="entry name" value="RNase_D"/>
</dbReference>
<keyword evidence="11" id="KW-1185">Reference proteome</keyword>
<reference evidence="10 11" key="2">
    <citation type="submission" date="2016-10" db="EMBL/GenBank/DDBJ databases">
        <authorList>
            <person name="Varghese N."/>
            <person name="Submissions S."/>
        </authorList>
    </citation>
    <scope>NUCLEOTIDE SEQUENCE [LARGE SCALE GENOMIC DNA]</scope>
    <source>
        <strain evidence="10">KHGC19</strain>
        <strain evidence="8 11">WCP15</strain>
    </source>
</reference>
<evidence type="ECO:0000313" key="11">
    <source>
        <dbReference type="Proteomes" id="UP000199135"/>
    </source>
</evidence>
<dbReference type="GO" id="GO:0033890">
    <property type="term" value="F:ribonuclease D activity"/>
    <property type="evidence" value="ECO:0007669"/>
    <property type="project" value="UniProtKB-UniRule"/>
</dbReference>
<comment type="catalytic activity">
    <reaction evidence="6">
        <text>Exonucleolytic cleavage that removes extra residues from the 3'-terminus of tRNA to produce 5'-mononucleotides.</text>
        <dbReference type="EC" id="3.1.13.5"/>
    </reaction>
</comment>
<dbReference type="GO" id="GO:0003676">
    <property type="term" value="F:nucleic acid binding"/>
    <property type="evidence" value="ECO:0007669"/>
    <property type="project" value="InterPro"/>
</dbReference>
<dbReference type="SMART" id="SM00341">
    <property type="entry name" value="HRDC"/>
    <property type="match status" value="1"/>
</dbReference>
<evidence type="ECO:0000259" key="7">
    <source>
        <dbReference type="PROSITE" id="PS50967"/>
    </source>
</evidence>
<sequence length="375" mass="42208">MYIDDAGALAEFCKRASSTRVLAVDTEFLREKTFYPKLCLIQVATPEESAAVDPILIDDLSPLVALLEDESITKVFHACTQDLEVIFRELGCVPKPLFDTQVAAAFLGHRQQIGYGALVESLCGVRLPKAESLTDWSRRPLDPEQLEYAEDDVIYLPRIYDDMMSELIKRDRLSWVIPEMEDLLDPSVFARPPELAYVHLKRSGSLTRKQLAVAREVCAWRDREAARRNVPRKWVLSDEVIVEACKRVPRTVERLKRIRGTEQLGNRDAQGVVAAISTGVACPPSDYPVTLRKERPSAETESVVDLMNAMLRLMAEKSGIAPQLIATKDDLVDFVSHRDSRLSKSWRYDLVGRELEGLLMGKVGLTVKDGRVELL</sequence>
<name>A0A1H9NWE7_9ACTN</name>
<dbReference type="CDD" id="cd06142">
    <property type="entry name" value="RNaseD_exo"/>
    <property type="match status" value="1"/>
</dbReference>
<dbReference type="GO" id="GO:0005737">
    <property type="term" value="C:cytoplasm"/>
    <property type="evidence" value="ECO:0007669"/>
    <property type="project" value="UniProtKB-SubCell"/>
</dbReference>
<feature type="domain" description="HRDC" evidence="7">
    <location>
        <begin position="207"/>
        <end position="286"/>
    </location>
</feature>
<dbReference type="SMART" id="SM00474">
    <property type="entry name" value="35EXOc"/>
    <property type="match status" value="1"/>
</dbReference>
<keyword evidence="5 6" id="KW-0269">Exonuclease</keyword>
<evidence type="ECO:0000256" key="6">
    <source>
        <dbReference type="HAMAP-Rule" id="MF_01899"/>
    </source>
</evidence>
<dbReference type="InterPro" id="IPR044876">
    <property type="entry name" value="HRDC_dom_sf"/>
</dbReference>
<dbReference type="NCBIfam" id="TIGR01388">
    <property type="entry name" value="rnd"/>
    <property type="match status" value="1"/>
</dbReference>
<dbReference type="Gene3D" id="1.10.150.80">
    <property type="entry name" value="HRDC domain"/>
    <property type="match status" value="1"/>
</dbReference>
<comment type="cofactor">
    <cofactor evidence="6">
        <name>a divalent metal cation</name>
        <dbReference type="ChEBI" id="CHEBI:60240"/>
    </cofactor>
</comment>
<proteinExistence type="inferred from homology"/>
<dbReference type="Proteomes" id="UP000199135">
    <property type="component" value="Unassembled WGS sequence"/>
</dbReference>
<dbReference type="PROSITE" id="PS50967">
    <property type="entry name" value="HRDC"/>
    <property type="match status" value="1"/>
</dbReference>
<dbReference type="InterPro" id="IPR010997">
    <property type="entry name" value="HRDC-like_sf"/>
</dbReference>
<dbReference type="GO" id="GO:0042780">
    <property type="term" value="P:tRNA 3'-end processing"/>
    <property type="evidence" value="ECO:0007669"/>
    <property type="project" value="UniProtKB-UniRule"/>
</dbReference>
<dbReference type="Proteomes" id="UP000199128">
    <property type="component" value="Unassembled WGS sequence"/>
</dbReference>
<dbReference type="EC" id="3.1.13.5" evidence="6"/>
<dbReference type="RefSeq" id="WP_078686834.1">
    <property type="nucleotide sequence ID" value="NZ_FNWT01000006.1"/>
</dbReference>
<dbReference type="Pfam" id="PF01612">
    <property type="entry name" value="DNA_pol_A_exo1"/>
    <property type="match status" value="1"/>
</dbReference>
<dbReference type="PANTHER" id="PTHR47649">
    <property type="entry name" value="RIBONUCLEASE D"/>
    <property type="match status" value="1"/>
</dbReference>
<dbReference type="GO" id="GO:0008408">
    <property type="term" value="F:3'-5' exonuclease activity"/>
    <property type="evidence" value="ECO:0007669"/>
    <property type="project" value="InterPro"/>
</dbReference>
<evidence type="ECO:0000313" key="10">
    <source>
        <dbReference type="Proteomes" id="UP000199128"/>
    </source>
</evidence>